<accession>A0ABS4KMA2</accession>
<dbReference type="Proteomes" id="UP001314903">
    <property type="component" value="Unassembled WGS sequence"/>
</dbReference>
<comment type="caution">
    <text evidence="2">The sequence shown here is derived from an EMBL/GenBank/DDBJ whole genome shotgun (WGS) entry which is preliminary data.</text>
</comment>
<protein>
    <recommendedName>
        <fullName evidence="4">DUF4230 domain-containing protein</fullName>
    </recommendedName>
</protein>
<keyword evidence="1" id="KW-1133">Transmembrane helix</keyword>
<gene>
    <name evidence="2" type="ORF">J2Z35_002739</name>
</gene>
<evidence type="ECO:0000313" key="2">
    <source>
        <dbReference type="EMBL" id="MBP2028901.1"/>
    </source>
</evidence>
<evidence type="ECO:0000256" key="1">
    <source>
        <dbReference type="SAM" id="Phobius"/>
    </source>
</evidence>
<reference evidence="2 3" key="1">
    <citation type="submission" date="2021-03" db="EMBL/GenBank/DDBJ databases">
        <title>Genomic Encyclopedia of Type Strains, Phase IV (KMG-IV): sequencing the most valuable type-strain genomes for metagenomic binning, comparative biology and taxonomic classification.</title>
        <authorList>
            <person name="Goeker M."/>
        </authorList>
    </citation>
    <scope>NUCLEOTIDE SEQUENCE [LARGE SCALE GENOMIC DNA]</scope>
    <source>
        <strain evidence="2 3">DSM 27512</strain>
    </source>
</reference>
<evidence type="ECO:0000313" key="3">
    <source>
        <dbReference type="Proteomes" id="UP001314903"/>
    </source>
</evidence>
<name>A0ABS4KMA2_9FIRM</name>
<dbReference type="InterPro" id="IPR025324">
    <property type="entry name" value="DUF4230"/>
</dbReference>
<keyword evidence="3" id="KW-1185">Reference proteome</keyword>
<evidence type="ECO:0008006" key="4">
    <source>
        <dbReference type="Google" id="ProtNLM"/>
    </source>
</evidence>
<dbReference type="RefSeq" id="WP_209661957.1">
    <property type="nucleotide sequence ID" value="NZ_JAGGLI010000047.1"/>
</dbReference>
<organism evidence="2 3">
    <name type="scientific">Acetoanaerobium pronyense</name>
    <dbReference type="NCBI Taxonomy" id="1482736"/>
    <lineage>
        <taxon>Bacteria</taxon>
        <taxon>Bacillati</taxon>
        <taxon>Bacillota</taxon>
        <taxon>Clostridia</taxon>
        <taxon>Peptostreptococcales</taxon>
        <taxon>Filifactoraceae</taxon>
        <taxon>Acetoanaerobium</taxon>
    </lineage>
</organism>
<dbReference type="EMBL" id="JAGGLI010000047">
    <property type="protein sequence ID" value="MBP2028901.1"/>
    <property type="molecule type" value="Genomic_DNA"/>
</dbReference>
<proteinExistence type="predicted"/>
<sequence length="194" mass="22138">MGKIIKGKINLFLIMLNVLLIGILIITFTSNTKPEYTASSVFERIVDIQEISLVQYNYTGVVGFDDRKTVGDINVPFTRKHFLVKYDGYIKGGIDFDEIDIEVFENRVAVRLPSPRIIENVIDEESLVVYDESNNIFNPIKIEDYNDALIMEKAKMEQEAREKGILDRAKSQAASLINTMVIDMGFEEIDISFK</sequence>
<keyword evidence="1" id="KW-0472">Membrane</keyword>
<dbReference type="Pfam" id="PF14014">
    <property type="entry name" value="DUF4230"/>
    <property type="match status" value="1"/>
</dbReference>
<feature type="transmembrane region" description="Helical" evidence="1">
    <location>
        <begin position="12"/>
        <end position="30"/>
    </location>
</feature>
<keyword evidence="1" id="KW-0812">Transmembrane</keyword>